<dbReference type="CDD" id="cd17478">
    <property type="entry name" value="MFS_FsR"/>
    <property type="match status" value="1"/>
</dbReference>
<dbReference type="PANTHER" id="PTHR43129">
    <property type="entry name" value="FOSMIDOMYCIN RESISTANCE PROTEIN"/>
    <property type="match status" value="1"/>
</dbReference>
<dbReference type="PANTHER" id="PTHR43129:SF1">
    <property type="entry name" value="FOSMIDOMYCIN RESISTANCE PROTEIN"/>
    <property type="match status" value="1"/>
</dbReference>
<feature type="transmembrane region" description="Helical" evidence="5">
    <location>
        <begin position="227"/>
        <end position="246"/>
    </location>
</feature>
<keyword evidence="8" id="KW-1185">Reference proteome</keyword>
<dbReference type="InterPro" id="IPR020846">
    <property type="entry name" value="MFS_dom"/>
</dbReference>
<keyword evidence="4 5" id="KW-0472">Membrane</keyword>
<dbReference type="GO" id="GO:0005886">
    <property type="term" value="C:plasma membrane"/>
    <property type="evidence" value="ECO:0007669"/>
    <property type="project" value="UniProtKB-SubCell"/>
</dbReference>
<comment type="subcellular location">
    <subcellularLocation>
        <location evidence="1">Cell membrane</location>
        <topology evidence="1">Multi-pass membrane protein</topology>
    </subcellularLocation>
</comment>
<keyword evidence="3 5" id="KW-1133">Transmembrane helix</keyword>
<evidence type="ECO:0000313" key="7">
    <source>
        <dbReference type="EMBL" id="MBB5430598.1"/>
    </source>
</evidence>
<dbReference type="GO" id="GO:0022857">
    <property type="term" value="F:transmembrane transporter activity"/>
    <property type="evidence" value="ECO:0007669"/>
    <property type="project" value="InterPro"/>
</dbReference>
<dbReference type="InterPro" id="IPR036259">
    <property type="entry name" value="MFS_trans_sf"/>
</dbReference>
<feature type="transmembrane region" description="Helical" evidence="5">
    <location>
        <begin position="87"/>
        <end position="105"/>
    </location>
</feature>
<dbReference type="Gene3D" id="1.20.1250.20">
    <property type="entry name" value="MFS general substrate transporter like domains"/>
    <property type="match status" value="2"/>
</dbReference>
<evidence type="ECO:0000256" key="1">
    <source>
        <dbReference type="ARBA" id="ARBA00004651"/>
    </source>
</evidence>
<feature type="transmembrane region" description="Helical" evidence="5">
    <location>
        <begin position="146"/>
        <end position="167"/>
    </location>
</feature>
<evidence type="ECO:0000256" key="4">
    <source>
        <dbReference type="ARBA" id="ARBA00023136"/>
    </source>
</evidence>
<dbReference type="EMBL" id="JACHDB010000001">
    <property type="protein sequence ID" value="MBB5430598.1"/>
    <property type="molecule type" value="Genomic_DNA"/>
</dbReference>
<dbReference type="InterPro" id="IPR011701">
    <property type="entry name" value="MFS"/>
</dbReference>
<reference evidence="7 8" key="1">
    <citation type="submission" date="2020-08" db="EMBL/GenBank/DDBJ databases">
        <title>Sequencing the genomes of 1000 actinobacteria strains.</title>
        <authorList>
            <person name="Klenk H.-P."/>
        </authorList>
    </citation>
    <scope>NUCLEOTIDE SEQUENCE [LARGE SCALE GENOMIC DNA]</scope>
    <source>
        <strain evidence="7 8">DSM 44551</strain>
    </source>
</reference>
<dbReference type="Proteomes" id="UP000572635">
    <property type="component" value="Unassembled WGS sequence"/>
</dbReference>
<feature type="transmembrane region" description="Helical" evidence="5">
    <location>
        <begin position="111"/>
        <end position="134"/>
    </location>
</feature>
<feature type="transmembrane region" description="Helical" evidence="5">
    <location>
        <begin position="258"/>
        <end position="277"/>
    </location>
</feature>
<accession>A0A7W8VC57</accession>
<evidence type="ECO:0000256" key="3">
    <source>
        <dbReference type="ARBA" id="ARBA00022989"/>
    </source>
</evidence>
<evidence type="ECO:0000313" key="8">
    <source>
        <dbReference type="Proteomes" id="UP000572635"/>
    </source>
</evidence>
<organism evidence="7 8">
    <name type="scientific">Nocardiopsis composta</name>
    <dbReference type="NCBI Taxonomy" id="157465"/>
    <lineage>
        <taxon>Bacteria</taxon>
        <taxon>Bacillati</taxon>
        <taxon>Actinomycetota</taxon>
        <taxon>Actinomycetes</taxon>
        <taxon>Streptosporangiales</taxon>
        <taxon>Nocardiopsidaceae</taxon>
        <taxon>Nocardiopsis</taxon>
    </lineage>
</organism>
<evidence type="ECO:0000259" key="6">
    <source>
        <dbReference type="PROSITE" id="PS50850"/>
    </source>
</evidence>
<dbReference type="AlphaFoldDB" id="A0A7W8VC57"/>
<dbReference type="PROSITE" id="PS50850">
    <property type="entry name" value="MFS"/>
    <property type="match status" value="1"/>
</dbReference>
<name>A0A7W8VC57_9ACTN</name>
<feature type="domain" description="Major facilitator superfamily (MFS) profile" evidence="6">
    <location>
        <begin position="179"/>
        <end position="399"/>
    </location>
</feature>
<comment type="caution">
    <text evidence="7">The sequence shown here is derived from an EMBL/GenBank/DDBJ whole genome shotgun (WGS) entry which is preliminary data.</text>
</comment>
<feature type="transmembrane region" description="Helical" evidence="5">
    <location>
        <begin position="348"/>
        <end position="366"/>
    </location>
</feature>
<dbReference type="SUPFAM" id="SSF103473">
    <property type="entry name" value="MFS general substrate transporter"/>
    <property type="match status" value="1"/>
</dbReference>
<proteinExistence type="predicted"/>
<keyword evidence="2 5" id="KW-0812">Transmembrane</keyword>
<protein>
    <submittedName>
        <fullName evidence="7">FSR family fosmidomycin resistance protein-like MFS transporter</fullName>
    </submittedName>
</protein>
<feature type="transmembrane region" description="Helical" evidence="5">
    <location>
        <begin position="372"/>
        <end position="392"/>
    </location>
</feature>
<evidence type="ECO:0000256" key="5">
    <source>
        <dbReference type="SAM" id="Phobius"/>
    </source>
</evidence>
<feature type="transmembrane region" description="Helical" evidence="5">
    <location>
        <begin position="173"/>
        <end position="192"/>
    </location>
</feature>
<dbReference type="Pfam" id="PF07690">
    <property type="entry name" value="MFS_1"/>
    <property type="match status" value="1"/>
</dbReference>
<dbReference type="RefSeq" id="WP_184388596.1">
    <property type="nucleotide sequence ID" value="NZ_BAAAJD010000023.1"/>
</dbReference>
<evidence type="ECO:0000256" key="2">
    <source>
        <dbReference type="ARBA" id="ARBA00022692"/>
    </source>
</evidence>
<gene>
    <name evidence="7" type="ORF">HDA36_000682</name>
</gene>
<feature type="transmembrane region" description="Helical" evidence="5">
    <location>
        <begin position="53"/>
        <end position="75"/>
    </location>
</feature>
<feature type="transmembrane region" description="Helical" evidence="5">
    <location>
        <begin position="289"/>
        <end position="311"/>
    </location>
</feature>
<sequence>MSNTSAGTAPAAAPDAARRRSAVGLLSLSHLVDDMYQGAVPALLPFFVLHQGYGYAAATGIVFAATVLSSVAQPLFGMAADRWRVHWPAPAGLLLAGLGVGLSGLGDSYWWTWTAIALSGLGVAAYHPVAASAVRAVVGPSAQGMSWFAVGGNIGLALGPVAVTPVVLSFGLAGTPLLAVPALVMAGVLAALGRSATGRRGRAAGGRGGGAGPADDWSAFARLTGVVVLRSVMMFGTTSLLGLSLIDRFGFGEAQAGWALTGFLAVGAAATVTGGWIADRWARTRAVRIGYAIALPSAVLLAAAPAAWAALLAAAGLAAGIFLPFAVQTTLGQSYLPTRVGTASGVTLGLAVSAGGVVAPLLGWIAEARGLPWAQGAVALSAVAALALSFALPERGRGH</sequence>